<feature type="transmembrane region" description="Helical" evidence="2">
    <location>
        <begin position="112"/>
        <end position="132"/>
    </location>
</feature>
<protein>
    <submittedName>
        <fullName evidence="3">Low temperature requirement protein A</fullName>
    </submittedName>
</protein>
<dbReference type="Pfam" id="PF06772">
    <property type="entry name" value="LtrA"/>
    <property type="match status" value="1"/>
</dbReference>
<keyword evidence="2" id="KW-0472">Membrane</keyword>
<dbReference type="InterPro" id="IPR010640">
    <property type="entry name" value="Low_temperature_requirement_A"/>
</dbReference>
<proteinExistence type="predicted"/>
<feature type="transmembrane region" description="Helical" evidence="2">
    <location>
        <begin position="264"/>
        <end position="284"/>
    </location>
</feature>
<feature type="transmembrane region" description="Helical" evidence="2">
    <location>
        <begin position="238"/>
        <end position="258"/>
    </location>
</feature>
<organism evidence="3">
    <name type="scientific">Streptomyces sp. NBC_01393</name>
    <dbReference type="NCBI Taxonomy" id="2903851"/>
    <lineage>
        <taxon>Bacteria</taxon>
        <taxon>Bacillati</taxon>
        <taxon>Actinomycetota</taxon>
        <taxon>Actinomycetes</taxon>
        <taxon>Kitasatosporales</taxon>
        <taxon>Streptomycetaceae</taxon>
        <taxon>Streptomyces</taxon>
    </lineage>
</organism>
<keyword evidence="2" id="KW-1133">Transmembrane helix</keyword>
<feature type="transmembrane region" description="Helical" evidence="2">
    <location>
        <begin position="392"/>
        <end position="409"/>
    </location>
</feature>
<sequence>MNRAGDEAGHTSVDEPARPPAGGVSDGARDPAAHRTGHAVSDGAGRRVSTLELFFDLVFVFTLTQLTVLLASDLSFATAARVALIFVVLFWMYGAYAYLTNQVPPDRPSRRILLLLGMGAFLVCALAVPSAFDDGGVVFGLGFLAVVLVHSALYTRSHGRDVIWYAVPNSLAALAVTAAGLFDGLRADGLWLLALVLQFVTPFFAEHGPRRRGGREAAMLRSQLGALDPAHFVERHGLLLIVAFGESVIAIGIGIGSRPLTADLFVGAFLALALAGALWWTYFVRDEHAAEAAFTATPPDRRWRLAMNAYYYAFLPMLLGIAYCATGVKKALGHLAEPSHTGPALTLAGGVALFLAGDVAFRSVLRLWPVTFRAVAVPVAGATALLGVRFSAVVELLALVAVLVVMLGAEARWPPVRPVPGAGAEPVG</sequence>
<feature type="transmembrane region" description="Helical" evidence="2">
    <location>
        <begin position="138"/>
        <end position="155"/>
    </location>
</feature>
<keyword evidence="2" id="KW-0812">Transmembrane</keyword>
<evidence type="ECO:0000256" key="1">
    <source>
        <dbReference type="SAM" id="MobiDB-lite"/>
    </source>
</evidence>
<feature type="transmembrane region" description="Helical" evidence="2">
    <location>
        <begin position="340"/>
        <end position="360"/>
    </location>
</feature>
<feature type="transmembrane region" description="Helical" evidence="2">
    <location>
        <begin position="309"/>
        <end position="328"/>
    </location>
</feature>
<feature type="transmembrane region" description="Helical" evidence="2">
    <location>
        <begin position="78"/>
        <end position="100"/>
    </location>
</feature>
<evidence type="ECO:0000313" key="3">
    <source>
        <dbReference type="EMBL" id="WTZ12665.1"/>
    </source>
</evidence>
<feature type="compositionally biased region" description="Basic and acidic residues" evidence="1">
    <location>
        <begin position="1"/>
        <end position="17"/>
    </location>
</feature>
<feature type="region of interest" description="Disordered" evidence="1">
    <location>
        <begin position="1"/>
        <end position="40"/>
    </location>
</feature>
<dbReference type="EMBL" id="CP109546">
    <property type="protein sequence ID" value="WTZ12665.1"/>
    <property type="molecule type" value="Genomic_DNA"/>
</dbReference>
<gene>
    <name evidence="3" type="ORF">OG699_34625</name>
</gene>
<feature type="transmembrane region" description="Helical" evidence="2">
    <location>
        <begin position="53"/>
        <end position="72"/>
    </location>
</feature>
<dbReference type="PANTHER" id="PTHR36840">
    <property type="entry name" value="BLL5714 PROTEIN"/>
    <property type="match status" value="1"/>
</dbReference>
<feature type="transmembrane region" description="Helical" evidence="2">
    <location>
        <begin position="162"/>
        <end position="182"/>
    </location>
</feature>
<dbReference type="AlphaFoldDB" id="A0AAU3I603"/>
<reference evidence="3" key="1">
    <citation type="submission" date="2022-10" db="EMBL/GenBank/DDBJ databases">
        <title>The complete genomes of actinobacterial strains from the NBC collection.</title>
        <authorList>
            <person name="Joergensen T.S."/>
            <person name="Alvarez Arevalo M."/>
            <person name="Sterndorff E.B."/>
            <person name="Faurdal D."/>
            <person name="Vuksanovic O."/>
            <person name="Mourched A.-S."/>
            <person name="Charusanti P."/>
            <person name="Shaw S."/>
            <person name="Blin K."/>
            <person name="Weber T."/>
        </authorList>
    </citation>
    <scope>NUCLEOTIDE SEQUENCE</scope>
    <source>
        <strain evidence="3">NBC_01393</strain>
    </source>
</reference>
<evidence type="ECO:0000256" key="2">
    <source>
        <dbReference type="SAM" id="Phobius"/>
    </source>
</evidence>
<feature type="transmembrane region" description="Helical" evidence="2">
    <location>
        <begin position="188"/>
        <end position="205"/>
    </location>
</feature>
<dbReference type="PANTHER" id="PTHR36840:SF1">
    <property type="entry name" value="BLL5714 PROTEIN"/>
    <property type="match status" value="1"/>
</dbReference>
<accession>A0AAU3I603</accession>
<name>A0AAU3I603_9ACTN</name>